<reference evidence="3" key="1">
    <citation type="submission" date="2025-08" db="UniProtKB">
        <authorList>
            <consortium name="RefSeq"/>
        </authorList>
    </citation>
    <scope>IDENTIFICATION</scope>
    <source>
        <tissue evidence="3">Whole body</tissue>
    </source>
</reference>
<evidence type="ECO:0000256" key="1">
    <source>
        <dbReference type="SAM" id="Coils"/>
    </source>
</evidence>
<keyword evidence="2" id="KW-1185">Reference proteome</keyword>
<name>A0A8B8FYU1_9HEMI</name>
<dbReference type="AlphaFoldDB" id="A0A8B8FYU1"/>
<gene>
    <name evidence="3" type="primary">LOC112687278</name>
</gene>
<feature type="coiled-coil region" evidence="1">
    <location>
        <begin position="20"/>
        <end position="57"/>
    </location>
</feature>
<sequence length="193" mass="22908">MFSHIISDVNVDLELSTYNLDELTELVKQTDQLHLEYEEAKTSLEEINKEIFQNEEQFSIIEKDRLKLMSELAVLMLTKCDLKNKLEDLKNVQQSIEFDLKKYNKMKLSTADVELLALTKKKFIIYKKMLKINFDFSNGANTVIHKGYMYNNIEKKLVYFDFNTNEKTIDEISGILWKKMKMISNKSWKYFDV</sequence>
<dbReference type="Proteomes" id="UP000694846">
    <property type="component" value="Unplaced"/>
</dbReference>
<protein>
    <submittedName>
        <fullName evidence="3">Uncharacterized protein LOC112687278</fullName>
    </submittedName>
</protein>
<evidence type="ECO:0000313" key="2">
    <source>
        <dbReference type="Proteomes" id="UP000694846"/>
    </source>
</evidence>
<organism evidence="2 3">
    <name type="scientific">Sipha flava</name>
    <name type="common">yellow sugarcane aphid</name>
    <dbReference type="NCBI Taxonomy" id="143950"/>
    <lineage>
        <taxon>Eukaryota</taxon>
        <taxon>Metazoa</taxon>
        <taxon>Ecdysozoa</taxon>
        <taxon>Arthropoda</taxon>
        <taxon>Hexapoda</taxon>
        <taxon>Insecta</taxon>
        <taxon>Pterygota</taxon>
        <taxon>Neoptera</taxon>
        <taxon>Paraneoptera</taxon>
        <taxon>Hemiptera</taxon>
        <taxon>Sternorrhyncha</taxon>
        <taxon>Aphidomorpha</taxon>
        <taxon>Aphidoidea</taxon>
        <taxon>Aphididae</taxon>
        <taxon>Sipha</taxon>
    </lineage>
</organism>
<keyword evidence="1" id="KW-0175">Coiled coil</keyword>
<dbReference type="OrthoDB" id="6620745at2759"/>
<accession>A0A8B8FYU1</accession>
<dbReference type="RefSeq" id="XP_025415688.1">
    <property type="nucleotide sequence ID" value="XM_025559903.1"/>
</dbReference>
<evidence type="ECO:0000313" key="3">
    <source>
        <dbReference type="RefSeq" id="XP_025415688.1"/>
    </source>
</evidence>
<proteinExistence type="predicted"/>
<dbReference type="GeneID" id="112687278"/>